<dbReference type="EMBL" id="BSXS01003459">
    <property type="protein sequence ID" value="GME81330.1"/>
    <property type="molecule type" value="Genomic_DNA"/>
</dbReference>
<name>A0ACB5T578_AMBMO</name>
<keyword evidence="2" id="KW-1185">Reference proteome</keyword>
<organism evidence="1 2">
    <name type="scientific">Ambrosiozyma monospora</name>
    <name type="common">Yeast</name>
    <name type="synonym">Endomycopsis monosporus</name>
    <dbReference type="NCBI Taxonomy" id="43982"/>
    <lineage>
        <taxon>Eukaryota</taxon>
        <taxon>Fungi</taxon>
        <taxon>Dikarya</taxon>
        <taxon>Ascomycota</taxon>
        <taxon>Saccharomycotina</taxon>
        <taxon>Pichiomycetes</taxon>
        <taxon>Pichiales</taxon>
        <taxon>Pichiaceae</taxon>
        <taxon>Ambrosiozyma</taxon>
    </lineage>
</organism>
<reference evidence="1" key="1">
    <citation type="submission" date="2023-04" db="EMBL/GenBank/DDBJ databases">
        <title>Ambrosiozyma monospora NBRC 10751.</title>
        <authorList>
            <person name="Ichikawa N."/>
            <person name="Sato H."/>
            <person name="Tonouchi N."/>
        </authorList>
    </citation>
    <scope>NUCLEOTIDE SEQUENCE</scope>
    <source>
        <strain evidence="1">NBRC 10751</strain>
    </source>
</reference>
<evidence type="ECO:0000313" key="1">
    <source>
        <dbReference type="EMBL" id="GME81330.1"/>
    </source>
</evidence>
<protein>
    <submittedName>
        <fullName evidence="1">Unnamed protein product</fullName>
    </submittedName>
</protein>
<comment type="caution">
    <text evidence="1">The sequence shown here is derived from an EMBL/GenBank/DDBJ whole genome shotgun (WGS) entry which is preliminary data.</text>
</comment>
<evidence type="ECO:0000313" key="2">
    <source>
        <dbReference type="Proteomes" id="UP001165064"/>
    </source>
</evidence>
<dbReference type="Proteomes" id="UP001165064">
    <property type="component" value="Unassembled WGS sequence"/>
</dbReference>
<gene>
    <name evidence="1" type="ORF">Amon02_000487300</name>
</gene>
<sequence length="173" mass="19404">MSVIPDFSKVKIPALKPILFFNIEAEEPEIAYKNSQSTLTHVPLTGGFVKSLDPNLPFDYEITHGTDDITAFADSPVVGHLDCKLFLKSKDGKDRKAYVYYTGVVRFEDAVNGVIGKKGAMDFEDGYVTCHPIFTVESEDEKWIKDINFLGKGRFVRDANGKLGVQYYVYTFA</sequence>
<accession>A0ACB5T578</accession>
<proteinExistence type="predicted"/>